<evidence type="ECO:0000256" key="13">
    <source>
        <dbReference type="RuleBase" id="RU362114"/>
    </source>
</evidence>
<evidence type="ECO:0000256" key="11">
    <source>
        <dbReference type="PROSITE-ProRule" id="PRU00023"/>
    </source>
</evidence>
<dbReference type="SUPFAM" id="SSF57850">
    <property type="entry name" value="RING/U-box"/>
    <property type="match status" value="1"/>
</dbReference>
<dbReference type="PROSITE" id="PS50135">
    <property type="entry name" value="ZF_ZZ_2"/>
    <property type="match status" value="1"/>
</dbReference>
<evidence type="ECO:0000256" key="8">
    <source>
        <dbReference type="ARBA" id="ARBA00022771"/>
    </source>
</evidence>
<evidence type="ECO:0000256" key="5">
    <source>
        <dbReference type="ARBA" id="ARBA00022679"/>
    </source>
</evidence>
<keyword evidence="9" id="KW-0833">Ubl conjugation pathway</keyword>
<dbReference type="Gene3D" id="3.90.228.10">
    <property type="match status" value="1"/>
</dbReference>
<dbReference type="AlphaFoldDB" id="A0A2T7PUL4"/>
<dbReference type="Pfam" id="PF00644">
    <property type="entry name" value="PARP"/>
    <property type="match status" value="1"/>
</dbReference>
<keyword evidence="6" id="KW-0479">Metal-binding</keyword>
<dbReference type="InterPro" id="IPR043145">
    <property type="entry name" value="Znf_ZZ_sf"/>
</dbReference>
<evidence type="ECO:0000256" key="10">
    <source>
        <dbReference type="ARBA" id="ARBA00022833"/>
    </source>
</evidence>
<keyword evidence="5 13" id="KW-0808">Transferase</keyword>
<dbReference type="InterPro" id="IPR010606">
    <property type="entry name" value="Mib_Herc2"/>
</dbReference>
<keyword evidence="13" id="KW-0520">NAD</keyword>
<feature type="repeat" description="ANK" evidence="11">
    <location>
        <begin position="741"/>
        <end position="773"/>
    </location>
</feature>
<dbReference type="GO" id="GO:0008270">
    <property type="term" value="F:zinc ion binding"/>
    <property type="evidence" value="ECO:0007669"/>
    <property type="project" value="UniProtKB-KW"/>
</dbReference>
<dbReference type="GO" id="GO:0005737">
    <property type="term" value="C:cytoplasm"/>
    <property type="evidence" value="ECO:0007669"/>
    <property type="project" value="UniProtKB-SubCell"/>
</dbReference>
<evidence type="ECO:0000256" key="12">
    <source>
        <dbReference type="PROSITE-ProRule" id="PRU00228"/>
    </source>
</evidence>
<dbReference type="EC" id="2.4.2.-" evidence="13"/>
<evidence type="ECO:0000256" key="7">
    <source>
        <dbReference type="ARBA" id="ARBA00022737"/>
    </source>
</evidence>
<dbReference type="GO" id="GO:0003950">
    <property type="term" value="F:NAD+ poly-ADP-ribosyltransferase activity"/>
    <property type="evidence" value="ECO:0007669"/>
    <property type="project" value="UniProtKB-UniRule"/>
</dbReference>
<dbReference type="PANTHER" id="PTHR24202:SF4">
    <property type="entry name" value="E3 UBIQUITIN-PROTEIN LIGASE MIB2-RELATED"/>
    <property type="match status" value="1"/>
</dbReference>
<comment type="subcellular location">
    <subcellularLocation>
        <location evidence="2">Cytoplasm</location>
    </subcellularLocation>
</comment>
<keyword evidence="18" id="KW-1185">Reference proteome</keyword>
<evidence type="ECO:0000256" key="6">
    <source>
        <dbReference type="ARBA" id="ARBA00022723"/>
    </source>
</evidence>
<keyword evidence="7" id="KW-0677">Repeat</keyword>
<dbReference type="SMART" id="SM00248">
    <property type="entry name" value="ANK"/>
    <property type="match status" value="7"/>
</dbReference>
<dbReference type="OrthoDB" id="6133115at2759"/>
<dbReference type="InterPro" id="IPR037252">
    <property type="entry name" value="Mib_Herc2_sf"/>
</dbReference>
<feature type="domain" description="MIB/HERC2" evidence="16">
    <location>
        <begin position="223"/>
        <end position="301"/>
    </location>
</feature>
<dbReference type="STRING" id="400727.A0A2T7PUL4"/>
<evidence type="ECO:0000256" key="1">
    <source>
        <dbReference type="ARBA" id="ARBA00000900"/>
    </source>
</evidence>
<dbReference type="SUPFAM" id="SSF48403">
    <property type="entry name" value="Ankyrin repeat"/>
    <property type="match status" value="1"/>
</dbReference>
<protein>
    <recommendedName>
        <fullName evidence="13">Poly [ADP-ribose] polymerase</fullName>
        <shortName evidence="13">PARP</shortName>
        <ecNumber evidence="13">2.4.2.-</ecNumber>
    </recommendedName>
</protein>
<dbReference type="Gene3D" id="2.30.30.40">
    <property type="entry name" value="SH3 Domains"/>
    <property type="match status" value="2"/>
</dbReference>
<feature type="repeat" description="ANK" evidence="11">
    <location>
        <begin position="605"/>
        <end position="637"/>
    </location>
</feature>
<name>A0A2T7PUL4_POMCA</name>
<comment type="catalytic activity">
    <reaction evidence="1">
        <text>S-ubiquitinyl-[E2 ubiquitin-conjugating enzyme]-L-cysteine + [acceptor protein]-L-lysine = [E2 ubiquitin-conjugating enzyme]-L-cysteine + N(6)-ubiquitinyl-[acceptor protein]-L-lysine.</text>
        <dbReference type="EC" id="2.3.2.27"/>
    </reaction>
</comment>
<keyword evidence="10" id="KW-0862">Zinc</keyword>
<comment type="caution">
    <text evidence="17">The sequence shown here is derived from an EMBL/GenBank/DDBJ whole genome shotgun (WGS) entry which is preliminary data.</text>
</comment>
<feature type="domain" description="MIB/HERC2" evidence="16">
    <location>
        <begin position="78"/>
        <end position="155"/>
    </location>
</feature>
<dbReference type="GO" id="GO:0061630">
    <property type="term" value="F:ubiquitin protein ligase activity"/>
    <property type="evidence" value="ECO:0007669"/>
    <property type="project" value="UniProtKB-EC"/>
</dbReference>
<dbReference type="PROSITE" id="PS01357">
    <property type="entry name" value="ZF_ZZ_1"/>
    <property type="match status" value="1"/>
</dbReference>
<evidence type="ECO:0000256" key="9">
    <source>
        <dbReference type="ARBA" id="ARBA00022786"/>
    </source>
</evidence>
<gene>
    <name evidence="17" type="ORF">C0Q70_04092</name>
</gene>
<feature type="repeat" description="ANK" evidence="11">
    <location>
        <begin position="539"/>
        <end position="571"/>
    </location>
</feature>
<reference evidence="17 18" key="1">
    <citation type="submission" date="2018-04" db="EMBL/GenBank/DDBJ databases">
        <title>The genome of golden apple snail Pomacea canaliculata provides insight into stress tolerance and invasive adaptation.</title>
        <authorList>
            <person name="Liu C."/>
            <person name="Liu B."/>
            <person name="Ren Y."/>
            <person name="Zhang Y."/>
            <person name="Wang H."/>
            <person name="Li S."/>
            <person name="Jiang F."/>
            <person name="Yin L."/>
            <person name="Zhang G."/>
            <person name="Qian W."/>
            <person name="Fan W."/>
        </authorList>
    </citation>
    <scope>NUCLEOTIDE SEQUENCE [LARGE SCALE GENOMIC DNA]</scope>
    <source>
        <strain evidence="17">SZHN2017</strain>
        <tissue evidence="17">Muscle</tissue>
    </source>
</reference>
<comment type="pathway">
    <text evidence="3">Protein modification; protein ubiquitination.</text>
</comment>
<dbReference type="PANTHER" id="PTHR24202">
    <property type="entry name" value="E3 UBIQUITIN-PROTEIN LIGASE MIB2"/>
    <property type="match status" value="1"/>
</dbReference>
<dbReference type="Proteomes" id="UP000245119">
    <property type="component" value="Linkage Group LG2"/>
</dbReference>
<evidence type="ECO:0000256" key="2">
    <source>
        <dbReference type="ARBA" id="ARBA00004496"/>
    </source>
</evidence>
<dbReference type="InterPro" id="IPR036770">
    <property type="entry name" value="Ankyrin_rpt-contain_sf"/>
</dbReference>
<dbReference type="SUPFAM" id="SSF159034">
    <property type="entry name" value="Mib/herc2 domain-like"/>
    <property type="match status" value="2"/>
</dbReference>
<feature type="repeat" description="ANK" evidence="11">
    <location>
        <begin position="572"/>
        <end position="604"/>
    </location>
</feature>
<evidence type="ECO:0000259" key="14">
    <source>
        <dbReference type="PROSITE" id="PS50135"/>
    </source>
</evidence>
<feature type="domain" description="ZZ-type" evidence="14">
    <location>
        <begin position="160"/>
        <end position="212"/>
    </location>
</feature>
<evidence type="ECO:0000313" key="18">
    <source>
        <dbReference type="Proteomes" id="UP000245119"/>
    </source>
</evidence>
<dbReference type="Pfam" id="PF12796">
    <property type="entry name" value="Ank_2"/>
    <property type="match status" value="3"/>
</dbReference>
<dbReference type="InterPro" id="IPR040847">
    <property type="entry name" value="SH3_15"/>
</dbReference>
<dbReference type="PROSITE" id="PS50088">
    <property type="entry name" value="ANK_REPEAT"/>
    <property type="match status" value="4"/>
</dbReference>
<evidence type="ECO:0000313" key="17">
    <source>
        <dbReference type="EMBL" id="PVD37098.1"/>
    </source>
</evidence>
<evidence type="ECO:0000256" key="4">
    <source>
        <dbReference type="ARBA" id="ARBA00022490"/>
    </source>
</evidence>
<keyword evidence="4" id="KW-0963">Cytoplasm</keyword>
<dbReference type="CDD" id="cd01439">
    <property type="entry name" value="TCCD_inducible_PARP_like"/>
    <property type="match status" value="1"/>
</dbReference>
<dbReference type="PROSITE" id="PS51059">
    <property type="entry name" value="PARP_CATALYTIC"/>
    <property type="match status" value="1"/>
</dbReference>
<dbReference type="Gene3D" id="3.30.60.90">
    <property type="match status" value="1"/>
</dbReference>
<evidence type="ECO:0000259" key="15">
    <source>
        <dbReference type="PROSITE" id="PS51059"/>
    </source>
</evidence>
<keyword evidence="8 12" id="KW-0863">Zinc-finger</keyword>
<dbReference type="EMBL" id="PZQS01000002">
    <property type="protein sequence ID" value="PVD37098.1"/>
    <property type="molecule type" value="Genomic_DNA"/>
</dbReference>
<sequence>MTDVFTKIHAGHSHKDQQADTVAKCWCKNGSKGLVSLADSIVTRAGTLRQSGASIVPALYDIKKSARKPYIPRKWFRSLNLPTMILRPGIRVVRGPQWSGGDNDGGPGHLGTVVAVHERGPGHGKVSVVWDVTGEERMHCAGRNNKYELLIYDNGPAGVYQSARCRACHSSCIGGMRWKCAECINYDLCTSCYFSDCHRTSHAFLRYTTEDSTIVRVTPRASSLKQEVYGLVKGTEVVRGPHWNSGDEDGGRGSKAKIEELEEQASGCFRGRVKVRWQHNPDKLFGYSIGAEGKVQVVALSHTRGGTYYPEHLPELDVISPSETHLQYGDKVIVNVDLETFRKLQSEHSTGWNNSMQQCVEEVGTIVKIVDPDLARVQYEDAYSWTVIRHLLTRLSSFNKGDHVQIIDNYNCFMELQVGHGGWNKKMEEILGKIGTIVEIDSDGDLKVNVEGRRWVLNPVGCTLHFQPSIPVNKPSMTENTERPLPTPTIMEKMELFKRDSSKSADDIEELMQAASSGEFEKFKAFILKNQSKADSKLKGRTALHVACNKGRTDIINFLLNCGADVNVADDDGNTPLHYAADGEQDSVVEELCKRGADKNVRNTSGQTPLHLAVIQQDLQCVRTLLNKGADVNIQNKDGETPMHIAIDHKVTAIINHLLDCDYLDGSKANNDGFNIIHKAIAGGLQSVVEVLIKRDEQLALSPGGPHNFTPLHLAVINGWTAIAGLLVNQVLVDINAQDHEGRTPLHHAVHSCSQTVIDLLMRRGADPNIQDENGNTPAHLVQMPRLTSAALVSTEETLQNEILCKLTECGADLALQNNEGKTPLSLCKAPELKQQLLRILAEVKAGHKEDVPPHWNPMPGTELFVVPLTNSNALTAEEYKNVRYKFLKTMANVEIISIKRIQNRALWTVYNAAKQTMERIYGIGAANERILFHGTSAKAVEAIQHQNIDPLLAGKKSAAVWGKGAYFAVEAKISDNYSTADDWGYRYMFMARVLVGRYARGERGLKRPPPLDRRQPNALADSVVDDTDSPNIYVVFRHHQIYPEFLIQYR</sequence>
<dbReference type="Pfam" id="PF00569">
    <property type="entry name" value="ZZ"/>
    <property type="match status" value="1"/>
</dbReference>
<dbReference type="Pfam" id="PF18346">
    <property type="entry name" value="SH3_15"/>
    <property type="match status" value="2"/>
</dbReference>
<evidence type="ECO:0000256" key="3">
    <source>
        <dbReference type="ARBA" id="ARBA00004906"/>
    </source>
</evidence>
<keyword evidence="13" id="KW-0328">Glycosyltransferase</keyword>
<accession>A0A2T7PUL4</accession>
<dbReference type="Gene3D" id="1.25.40.20">
    <property type="entry name" value="Ankyrin repeat-containing domain"/>
    <property type="match status" value="3"/>
</dbReference>
<feature type="domain" description="PARP catalytic" evidence="15">
    <location>
        <begin position="850"/>
        <end position="1051"/>
    </location>
</feature>
<dbReference type="SMART" id="SM00291">
    <property type="entry name" value="ZnF_ZZ"/>
    <property type="match status" value="1"/>
</dbReference>
<dbReference type="InterPro" id="IPR002110">
    <property type="entry name" value="Ankyrin_rpt"/>
</dbReference>
<dbReference type="InterPro" id="IPR000433">
    <property type="entry name" value="Znf_ZZ"/>
</dbReference>
<organism evidence="17 18">
    <name type="scientific">Pomacea canaliculata</name>
    <name type="common">Golden apple snail</name>
    <dbReference type="NCBI Taxonomy" id="400727"/>
    <lineage>
        <taxon>Eukaryota</taxon>
        <taxon>Metazoa</taxon>
        <taxon>Spiralia</taxon>
        <taxon>Lophotrochozoa</taxon>
        <taxon>Mollusca</taxon>
        <taxon>Gastropoda</taxon>
        <taxon>Caenogastropoda</taxon>
        <taxon>Architaenioglossa</taxon>
        <taxon>Ampullarioidea</taxon>
        <taxon>Ampullariidae</taxon>
        <taxon>Pomacea</taxon>
    </lineage>
</organism>
<dbReference type="GO" id="GO:0016567">
    <property type="term" value="P:protein ubiquitination"/>
    <property type="evidence" value="ECO:0007669"/>
    <property type="project" value="UniProtKB-UniPathway"/>
</dbReference>
<proteinExistence type="predicted"/>
<dbReference type="UniPathway" id="UPA00143"/>
<dbReference type="SUPFAM" id="SSF56399">
    <property type="entry name" value="ADP-ribosylation"/>
    <property type="match status" value="1"/>
</dbReference>
<dbReference type="Pfam" id="PF06701">
    <property type="entry name" value="MIB_HERC2"/>
    <property type="match status" value="2"/>
</dbReference>
<dbReference type="PROSITE" id="PS50297">
    <property type="entry name" value="ANK_REP_REGION"/>
    <property type="match status" value="4"/>
</dbReference>
<keyword evidence="11" id="KW-0040">ANK repeat</keyword>
<evidence type="ECO:0000259" key="16">
    <source>
        <dbReference type="PROSITE" id="PS51416"/>
    </source>
</evidence>
<dbReference type="InterPro" id="IPR012317">
    <property type="entry name" value="Poly(ADP-ribose)pol_cat_dom"/>
</dbReference>
<dbReference type="PRINTS" id="PR01415">
    <property type="entry name" value="ANKYRIN"/>
</dbReference>
<dbReference type="PROSITE" id="PS51416">
    <property type="entry name" value="MIB_HERC2"/>
    <property type="match status" value="2"/>
</dbReference>